<sequence>MTTLMGGVAYDPKVVTIWDGFRRWLRGQALDFDYVLYSHYERQVEDLVAGHVHAAWNSPLAWVRSARLAAARGRRVESAVMRDTDQDLTSVVVVRADSPARDVADLAGATVAVGAVDSPQSTLIPLSFLRGEGVRDLAVRRFDVGVGLHGDHIGGERDAARALVAGEVDAACMIDGNHLLFGQEGTLPAGTTRVLAQTPVYDHCTMAIVDTAPPEEAAEFVRLLGTMSYADPEVRPLLDLEGLKQWVPGRMSGFGPLTRAVDEVGFYDASGGVTAAEYAP</sequence>
<dbReference type="Proteomes" id="UP000245639">
    <property type="component" value="Unassembled WGS sequence"/>
</dbReference>
<name>A0A2U1FJA4_9PSEU</name>
<dbReference type="EMBL" id="QEKW01000003">
    <property type="protein sequence ID" value="PVZ12080.1"/>
    <property type="molecule type" value="Genomic_DNA"/>
</dbReference>
<dbReference type="OrthoDB" id="5318791at2"/>
<dbReference type="Pfam" id="PF12974">
    <property type="entry name" value="Phosphonate-bd"/>
    <property type="match status" value="1"/>
</dbReference>
<dbReference type="RefSeq" id="WP_116707731.1">
    <property type="nucleotide sequence ID" value="NZ_QEKW01000003.1"/>
</dbReference>
<accession>A0A2U1FJA4</accession>
<dbReference type="SUPFAM" id="SSF53850">
    <property type="entry name" value="Periplasmic binding protein-like II"/>
    <property type="match status" value="1"/>
</dbReference>
<dbReference type="AlphaFoldDB" id="A0A2U1FJA4"/>
<proteinExistence type="predicted"/>
<gene>
    <name evidence="1" type="ORF">C8D89_103411</name>
</gene>
<dbReference type="PANTHER" id="PTHR35841">
    <property type="entry name" value="PHOSPHONATES-BINDING PERIPLASMIC PROTEIN"/>
    <property type="match status" value="1"/>
</dbReference>
<dbReference type="Gene3D" id="3.40.190.10">
    <property type="entry name" value="Periplasmic binding protein-like II"/>
    <property type="match status" value="2"/>
</dbReference>
<organism evidence="1 2">
    <name type="scientific">Actinomycetospora cinnamomea</name>
    <dbReference type="NCBI Taxonomy" id="663609"/>
    <lineage>
        <taxon>Bacteria</taxon>
        <taxon>Bacillati</taxon>
        <taxon>Actinomycetota</taxon>
        <taxon>Actinomycetes</taxon>
        <taxon>Pseudonocardiales</taxon>
        <taxon>Pseudonocardiaceae</taxon>
        <taxon>Actinomycetospora</taxon>
    </lineage>
</organism>
<evidence type="ECO:0000313" key="2">
    <source>
        <dbReference type="Proteomes" id="UP000245639"/>
    </source>
</evidence>
<comment type="caution">
    <text evidence="1">The sequence shown here is derived from an EMBL/GenBank/DDBJ whole genome shotgun (WGS) entry which is preliminary data.</text>
</comment>
<evidence type="ECO:0000313" key="1">
    <source>
        <dbReference type="EMBL" id="PVZ12080.1"/>
    </source>
</evidence>
<dbReference type="PANTHER" id="PTHR35841:SF1">
    <property type="entry name" value="PHOSPHONATES-BINDING PERIPLASMIC PROTEIN"/>
    <property type="match status" value="1"/>
</dbReference>
<reference evidence="1 2" key="1">
    <citation type="submission" date="2018-04" db="EMBL/GenBank/DDBJ databases">
        <title>Genomic Encyclopedia of Type Strains, Phase IV (KMG-IV): sequencing the most valuable type-strain genomes for metagenomic binning, comparative biology and taxonomic classification.</title>
        <authorList>
            <person name="Goeker M."/>
        </authorList>
    </citation>
    <scope>NUCLEOTIDE SEQUENCE [LARGE SCALE GENOMIC DNA]</scope>
    <source>
        <strain evidence="1 2">DSM 45771</strain>
    </source>
</reference>
<keyword evidence="2" id="KW-1185">Reference proteome</keyword>
<protein>
    <submittedName>
        <fullName evidence="1">ABC-type phosphate/phosphonate transport system substrate-binding protein</fullName>
    </submittedName>
</protein>